<dbReference type="Pfam" id="PF00013">
    <property type="entry name" value="KH_1"/>
    <property type="match status" value="1"/>
</dbReference>
<dbReference type="SUPFAM" id="SSF54791">
    <property type="entry name" value="Eukaryotic type KH-domain (KH-domain type I)"/>
    <property type="match status" value="1"/>
</dbReference>
<dbReference type="Gene3D" id="3.30.1370.10">
    <property type="entry name" value="K Homology domain, type 1"/>
    <property type="match status" value="1"/>
</dbReference>
<feature type="compositionally biased region" description="Basic and acidic residues" evidence="2">
    <location>
        <begin position="856"/>
        <end position="915"/>
    </location>
</feature>
<feature type="compositionally biased region" description="Low complexity" evidence="2">
    <location>
        <begin position="844"/>
        <end position="855"/>
    </location>
</feature>
<dbReference type="AlphaFoldDB" id="A0A2B7WFR1"/>
<feature type="domain" description="K Homology" evidence="3">
    <location>
        <begin position="229"/>
        <end position="279"/>
    </location>
</feature>
<dbReference type="Proteomes" id="UP000224080">
    <property type="component" value="Unassembled WGS sequence"/>
</dbReference>
<dbReference type="GO" id="GO:0003723">
    <property type="term" value="F:RNA binding"/>
    <property type="evidence" value="ECO:0007669"/>
    <property type="project" value="UniProtKB-UniRule"/>
</dbReference>
<evidence type="ECO:0000256" key="1">
    <source>
        <dbReference type="PROSITE-ProRule" id="PRU00117"/>
    </source>
</evidence>
<dbReference type="OrthoDB" id="72441at2759"/>
<dbReference type="EMBL" id="PDNC01000225">
    <property type="protein sequence ID" value="PGG95496.1"/>
    <property type="molecule type" value="Genomic_DNA"/>
</dbReference>
<dbReference type="InterPro" id="IPR004088">
    <property type="entry name" value="KH_dom_type_1"/>
</dbReference>
<name>A0A2B7WFR1_9EURO</name>
<feature type="compositionally biased region" description="Polar residues" evidence="2">
    <location>
        <begin position="118"/>
        <end position="143"/>
    </location>
</feature>
<evidence type="ECO:0000313" key="4">
    <source>
        <dbReference type="EMBL" id="PGG95496.1"/>
    </source>
</evidence>
<accession>A0A2B7WFR1</accession>
<dbReference type="PROSITE" id="PS50084">
    <property type="entry name" value="KH_TYPE_1"/>
    <property type="match status" value="1"/>
</dbReference>
<feature type="region of interest" description="Disordered" evidence="2">
    <location>
        <begin position="815"/>
        <end position="939"/>
    </location>
</feature>
<feature type="region of interest" description="Disordered" evidence="2">
    <location>
        <begin position="67"/>
        <end position="156"/>
    </location>
</feature>
<feature type="compositionally biased region" description="Basic and acidic residues" evidence="2">
    <location>
        <begin position="815"/>
        <end position="833"/>
    </location>
</feature>
<keyword evidence="1" id="KW-0694">RNA-binding</keyword>
<reference evidence="4 5" key="1">
    <citation type="submission" date="2017-10" db="EMBL/GenBank/DDBJ databases">
        <title>Comparative genomics in systemic dimorphic fungi from Ajellomycetaceae.</title>
        <authorList>
            <person name="Munoz J.F."/>
            <person name="Mcewen J.G."/>
            <person name="Clay O.K."/>
            <person name="Cuomo C.A."/>
        </authorList>
    </citation>
    <scope>NUCLEOTIDE SEQUENCE [LARGE SCALE GENOMIC DNA]</scope>
    <source>
        <strain evidence="4 5">UAMH130</strain>
    </source>
</reference>
<feature type="compositionally biased region" description="Polar residues" evidence="2">
    <location>
        <begin position="67"/>
        <end position="80"/>
    </location>
</feature>
<dbReference type="STRING" id="2060905.A0A2B7WFR1"/>
<keyword evidence="5" id="KW-1185">Reference proteome</keyword>
<feature type="compositionally biased region" description="Polar residues" evidence="2">
    <location>
        <begin position="87"/>
        <end position="109"/>
    </location>
</feature>
<comment type="caution">
    <text evidence="4">The sequence shown here is derived from an EMBL/GenBank/DDBJ whole genome shotgun (WGS) entry which is preliminary data.</text>
</comment>
<dbReference type="CDD" id="cd00105">
    <property type="entry name" value="KH-I"/>
    <property type="match status" value="1"/>
</dbReference>
<proteinExistence type="predicted"/>
<organism evidence="4 5">
    <name type="scientific">Blastomyces parvus</name>
    <dbReference type="NCBI Taxonomy" id="2060905"/>
    <lineage>
        <taxon>Eukaryota</taxon>
        <taxon>Fungi</taxon>
        <taxon>Dikarya</taxon>
        <taxon>Ascomycota</taxon>
        <taxon>Pezizomycotina</taxon>
        <taxon>Eurotiomycetes</taxon>
        <taxon>Eurotiomycetidae</taxon>
        <taxon>Onygenales</taxon>
        <taxon>Ajellomycetaceae</taxon>
        <taxon>Blastomyces</taxon>
    </lineage>
</organism>
<evidence type="ECO:0000313" key="5">
    <source>
        <dbReference type="Proteomes" id="UP000224080"/>
    </source>
</evidence>
<evidence type="ECO:0000259" key="3">
    <source>
        <dbReference type="Pfam" id="PF00013"/>
    </source>
</evidence>
<dbReference type="InterPro" id="IPR036612">
    <property type="entry name" value="KH_dom_type_1_sf"/>
</dbReference>
<gene>
    <name evidence="4" type="ORF">GX51_08228</name>
</gene>
<sequence>MLSGTRHGLRRLSFSQAPFDNATTSRNELFLPFLYPRESFSVLTKERCVRRSRLLLTVGNNRLNGSSSNCCRQTSLNPNHTSRRYTAPSSSSNVSDSTRPSESGNVNNGEKSKEIYTGASSVHDTCSATSGASPESSPEQSTDILKEDEATGSDSTVPLRIIRSEKWWRKLLDREIARRPPLRQNRRYMEWMDVMEEIKALSRDKVDRPAPSYAKTIYLCEPDVVALAGDERENVWDISVLSGCRVHILPRERESRDSMRKVVLTGSPEAVKLAEEEIKSDIKTFHETSGVLPGSLSPFVTAHDWKQEQDIGTPTVRSVWNDTIPVLAEGKRSRTSIRADALPRPEKWTIKNFGDYLESLTNLAFSSPVHSVLHRDGRLNRAIIIDIIQKLFTGPDTKQFLSTRAVNFVIFYCYRYTEYLPVLLSLFPNFEHLMTTRTFNALLTRCSANHDINRFRYLISLMKRWGVKPNGLEWVAFVDTILGSKVKLKVVAHVYNERLIHDERILRFLVYRIIPPTFTSHLESGQSVKDYLALMERRHGQSWICTESITRMLGVTVRLHHTDAAHEVLQFCKQRGMLLDVQGMNYCLAVHLTRKQYKETIAVYLDLVSQYRGLRPNDETIRILFYAAWEARYYNTCRVVWAYACFWGLTTSSMKHMVLLSLFRNTTSKLGNDAEMDWVKKAGKAIVGINPIMSELDSRFDVLINAPRTPAQELLESDNVMSLLTEYQPEGVLRDRQRKLAHWVIYGDFLAVWRYKPLAKFQEMMWEANVLDMAWWAQGHARNMSVAEIVRDVIQIPVEQRESWKDKDKYTRDLQRNRLEEDRRVGEQERELEQQPQEPEPDSQEAQAEEQALKQALERALERAVERVRERTGERTTERELERGLEQEQEQEQQRQEEQQQDIKGKEEKRGEGVNKDPTIVSNAKPTQPKPRVKRTGHREGWVGRRVSIDEVKVLFEKQGISWKGRGSS</sequence>
<evidence type="ECO:0000256" key="2">
    <source>
        <dbReference type="SAM" id="MobiDB-lite"/>
    </source>
</evidence>
<protein>
    <recommendedName>
        <fullName evidence="3">K Homology domain-containing protein</fullName>
    </recommendedName>
</protein>